<sequence length="149" mass="17016">MEFAREQQKDLGLIEGWWQPTEEIVKNEDHVRSALRWGTPSARGIVVAAWRCHLQQRPRELEALIADSFPRMRAYRESEQVKMIDSFLETQMPGWTEHGKQLDGDVEQSVLDTLKEAREEAREELATVAVSPALRSHWVALGGGLPDPE</sequence>
<gene>
    <name evidence="1" type="ORF">AB0301_08725</name>
</gene>
<accession>A0ABV3LGV5</accession>
<name>A0ABV3LGV5_9MICO</name>
<dbReference type="RefSeq" id="WP_234001883.1">
    <property type="nucleotide sequence ID" value="NZ_JAJVKR010000033.1"/>
</dbReference>
<dbReference type="Proteomes" id="UP001553715">
    <property type="component" value="Unassembled WGS sequence"/>
</dbReference>
<protein>
    <submittedName>
        <fullName evidence="1">Uncharacterized protein</fullName>
    </submittedName>
</protein>
<keyword evidence="2" id="KW-1185">Reference proteome</keyword>
<evidence type="ECO:0000313" key="1">
    <source>
        <dbReference type="EMBL" id="MEW1975143.1"/>
    </source>
</evidence>
<proteinExistence type="predicted"/>
<organism evidence="1 2">
    <name type="scientific">Microbacterium profundi</name>
    <dbReference type="NCBI Taxonomy" id="450380"/>
    <lineage>
        <taxon>Bacteria</taxon>
        <taxon>Bacillati</taxon>
        <taxon>Actinomycetota</taxon>
        <taxon>Actinomycetes</taxon>
        <taxon>Micrococcales</taxon>
        <taxon>Microbacteriaceae</taxon>
        <taxon>Microbacterium</taxon>
    </lineage>
</organism>
<comment type="caution">
    <text evidence="1">The sequence shown here is derived from an EMBL/GenBank/DDBJ whole genome shotgun (WGS) entry which is preliminary data.</text>
</comment>
<evidence type="ECO:0000313" key="2">
    <source>
        <dbReference type="Proteomes" id="UP001553715"/>
    </source>
</evidence>
<reference evidence="1 2" key="1">
    <citation type="submission" date="2024-06" db="EMBL/GenBank/DDBJ databases">
        <title>The Natural Products Discovery Center: Release of the First 8490 Sequenced Strains for Exploring Actinobacteria Biosynthetic Diversity.</title>
        <authorList>
            <person name="Kalkreuter E."/>
            <person name="Kautsar S.A."/>
            <person name="Yang D."/>
            <person name="Bader C.D."/>
            <person name="Teijaro C.N."/>
            <person name="Fluegel L."/>
            <person name="Davis C.M."/>
            <person name="Simpson J.R."/>
            <person name="Lauterbach L."/>
            <person name="Steele A.D."/>
            <person name="Gui C."/>
            <person name="Meng S."/>
            <person name="Li G."/>
            <person name="Viehrig K."/>
            <person name="Ye F."/>
            <person name="Su P."/>
            <person name="Kiefer A.F."/>
            <person name="Nichols A."/>
            <person name="Cepeda A.J."/>
            <person name="Yan W."/>
            <person name="Fan B."/>
            <person name="Jiang Y."/>
            <person name="Adhikari A."/>
            <person name="Zheng C.-J."/>
            <person name="Schuster L."/>
            <person name="Cowan T.M."/>
            <person name="Smanski M.J."/>
            <person name="Chevrette M.G."/>
            <person name="De Carvalho L.P.S."/>
            <person name="Shen B."/>
        </authorList>
    </citation>
    <scope>NUCLEOTIDE SEQUENCE [LARGE SCALE GENOMIC DNA]</scope>
    <source>
        <strain evidence="1 2">NPDC077434</strain>
    </source>
</reference>
<dbReference type="EMBL" id="JBFBMH010000010">
    <property type="protein sequence ID" value="MEW1975143.1"/>
    <property type="molecule type" value="Genomic_DNA"/>
</dbReference>